<dbReference type="SUPFAM" id="SSF52087">
    <property type="entry name" value="CRAL/TRIO domain"/>
    <property type="match status" value="1"/>
</dbReference>
<dbReference type="InterPro" id="IPR051064">
    <property type="entry name" value="SEC14/CRAL-TRIO_domain"/>
</dbReference>
<dbReference type="SUPFAM" id="SSF46938">
    <property type="entry name" value="CRAL/TRIO N-terminal domain"/>
    <property type="match status" value="1"/>
</dbReference>
<protein>
    <recommendedName>
        <fullName evidence="1">CRAL-TRIO domain-containing protein</fullName>
    </recommendedName>
</protein>
<dbReference type="InterPro" id="IPR036273">
    <property type="entry name" value="CRAL/TRIO_N_dom_sf"/>
</dbReference>
<accession>A0A7S3PW79</accession>
<dbReference type="AlphaFoldDB" id="A0A7S3PW79"/>
<sequence length="347" mass="39661">MSISNQHDNRPFISDLLVKHSVAIEAVRSRIQADTNIGKELYNKGDNAKRYDDIWILRFVLSHKGNVKPAAKAAIRTMKFREDKKLNEVGDLRPRIQNHGDAIDRDRLRLRLSKLSSNRSKSRSMELKPLPGFALYDSFCGEHCTFQILPDTNRGLVVICDAGQIDMEGVIQNMTEEAMTEKYIYLKEAFFQVADEVTRRTGQLTKQMNLIDLGNVTWKELNRNRAYVRRDAKCAKALEDYYPQLLGTSFIANSPAWLSGVWSVFRSLFPKRVVEKVDFLPPLEKIIRARSKSSSRSSSSSSNDADHLNLLKPILRYISEEHLPVRYGGRNEQWPLPSIGSIYDGLD</sequence>
<dbReference type="PANTHER" id="PTHR23324">
    <property type="entry name" value="SEC14 RELATED PROTEIN"/>
    <property type="match status" value="1"/>
</dbReference>
<dbReference type="EMBL" id="HBIO01003465">
    <property type="protein sequence ID" value="CAE0457531.1"/>
    <property type="molecule type" value="Transcribed_RNA"/>
</dbReference>
<reference evidence="2" key="1">
    <citation type="submission" date="2021-01" db="EMBL/GenBank/DDBJ databases">
        <authorList>
            <person name="Corre E."/>
            <person name="Pelletier E."/>
            <person name="Niang G."/>
            <person name="Scheremetjew M."/>
            <person name="Finn R."/>
            <person name="Kale V."/>
            <person name="Holt S."/>
            <person name="Cochrane G."/>
            <person name="Meng A."/>
            <person name="Brown T."/>
            <person name="Cohen L."/>
        </authorList>
    </citation>
    <scope>NUCLEOTIDE SEQUENCE</scope>
    <source>
        <strain evidence="2">MM31A-1</strain>
    </source>
</reference>
<organism evidence="2">
    <name type="scientific">Chaetoceros debilis</name>
    <dbReference type="NCBI Taxonomy" id="122233"/>
    <lineage>
        <taxon>Eukaryota</taxon>
        <taxon>Sar</taxon>
        <taxon>Stramenopiles</taxon>
        <taxon>Ochrophyta</taxon>
        <taxon>Bacillariophyta</taxon>
        <taxon>Coscinodiscophyceae</taxon>
        <taxon>Chaetocerotophycidae</taxon>
        <taxon>Chaetocerotales</taxon>
        <taxon>Chaetocerotaceae</taxon>
        <taxon>Chaetoceros</taxon>
    </lineage>
</organism>
<proteinExistence type="predicted"/>
<dbReference type="CDD" id="cd00170">
    <property type="entry name" value="SEC14"/>
    <property type="match status" value="1"/>
</dbReference>
<dbReference type="GO" id="GO:0005737">
    <property type="term" value="C:cytoplasm"/>
    <property type="evidence" value="ECO:0007669"/>
    <property type="project" value="TreeGrafter"/>
</dbReference>
<feature type="domain" description="CRAL-TRIO" evidence="1">
    <location>
        <begin position="151"/>
        <end position="335"/>
    </location>
</feature>
<dbReference type="PANTHER" id="PTHR23324:SF83">
    <property type="entry name" value="SEC14-LIKE PROTEIN 2"/>
    <property type="match status" value="1"/>
</dbReference>
<name>A0A7S3PW79_9STRA</name>
<dbReference type="InterPro" id="IPR001251">
    <property type="entry name" value="CRAL-TRIO_dom"/>
</dbReference>
<dbReference type="PROSITE" id="PS50191">
    <property type="entry name" value="CRAL_TRIO"/>
    <property type="match status" value="1"/>
</dbReference>
<dbReference type="Pfam" id="PF00650">
    <property type="entry name" value="CRAL_TRIO"/>
    <property type="match status" value="1"/>
</dbReference>
<evidence type="ECO:0000259" key="1">
    <source>
        <dbReference type="PROSITE" id="PS50191"/>
    </source>
</evidence>
<evidence type="ECO:0000313" key="2">
    <source>
        <dbReference type="EMBL" id="CAE0457531.1"/>
    </source>
</evidence>
<gene>
    <name evidence="2" type="ORF">CDEB00056_LOCUS2372</name>
</gene>
<dbReference type="Gene3D" id="3.40.525.10">
    <property type="entry name" value="CRAL-TRIO lipid binding domain"/>
    <property type="match status" value="1"/>
</dbReference>
<dbReference type="InterPro" id="IPR036865">
    <property type="entry name" value="CRAL-TRIO_dom_sf"/>
</dbReference>